<reference evidence="2 3" key="2">
    <citation type="submission" date="2018-11" db="EMBL/GenBank/DDBJ databases">
        <authorList>
            <consortium name="Pathogen Informatics"/>
        </authorList>
    </citation>
    <scope>NUCLEOTIDE SEQUENCE [LARGE SCALE GENOMIC DNA]</scope>
</reference>
<dbReference type="OrthoDB" id="5859325at2759"/>
<dbReference type="Proteomes" id="UP000276776">
    <property type="component" value="Unassembled WGS sequence"/>
</dbReference>
<evidence type="ECO:0000256" key="1">
    <source>
        <dbReference type="SAM" id="SignalP"/>
    </source>
</evidence>
<name>A0A0N5D652_THECL</name>
<feature type="chain" id="PRO_5043126614" evidence="1">
    <location>
        <begin position="17"/>
        <end position="106"/>
    </location>
</feature>
<evidence type="ECO:0000313" key="3">
    <source>
        <dbReference type="Proteomes" id="UP000276776"/>
    </source>
</evidence>
<organism evidence="4">
    <name type="scientific">Thelazia callipaeda</name>
    <name type="common">Oriental eyeworm</name>
    <name type="synonym">Parasitic nematode</name>
    <dbReference type="NCBI Taxonomy" id="103827"/>
    <lineage>
        <taxon>Eukaryota</taxon>
        <taxon>Metazoa</taxon>
        <taxon>Ecdysozoa</taxon>
        <taxon>Nematoda</taxon>
        <taxon>Chromadorea</taxon>
        <taxon>Rhabditida</taxon>
        <taxon>Spirurina</taxon>
        <taxon>Spiruromorpha</taxon>
        <taxon>Thelazioidea</taxon>
        <taxon>Thelaziidae</taxon>
        <taxon>Thelazia</taxon>
    </lineage>
</organism>
<dbReference type="AlphaFoldDB" id="A0A0N5D652"/>
<dbReference type="EMBL" id="UYYF01004639">
    <property type="protein sequence ID" value="VDN06055.1"/>
    <property type="molecule type" value="Genomic_DNA"/>
</dbReference>
<keyword evidence="1" id="KW-0732">Signal</keyword>
<proteinExistence type="predicted"/>
<reference evidence="4" key="1">
    <citation type="submission" date="2017-02" db="UniProtKB">
        <authorList>
            <consortium name="WormBaseParasite"/>
        </authorList>
    </citation>
    <scope>IDENTIFICATION</scope>
</reference>
<dbReference type="WBParaSite" id="TCLT_0000850201-mRNA-1">
    <property type="protein sequence ID" value="TCLT_0000850201-mRNA-1"/>
    <property type="gene ID" value="TCLT_0000850201"/>
</dbReference>
<dbReference type="STRING" id="103827.A0A0N5D652"/>
<sequence>MFYFLFVLFPALYIHAGLLPEEIEYSGEIPTCRDGGKPLLAAGIGVYTCDQECPAGFRCESEATNSSGEKGITYSFRICCPNLNDLEKIYENRSDRLMNKLKQLLV</sequence>
<keyword evidence="3" id="KW-1185">Reference proteome</keyword>
<evidence type="ECO:0000313" key="4">
    <source>
        <dbReference type="WBParaSite" id="TCLT_0000850201-mRNA-1"/>
    </source>
</evidence>
<feature type="signal peptide" evidence="1">
    <location>
        <begin position="1"/>
        <end position="16"/>
    </location>
</feature>
<protein>
    <submittedName>
        <fullName evidence="4">Single domain-containing protein</fullName>
    </submittedName>
</protein>
<evidence type="ECO:0000313" key="2">
    <source>
        <dbReference type="EMBL" id="VDN06055.1"/>
    </source>
</evidence>
<gene>
    <name evidence="2" type="ORF">TCLT_LOCUS8491</name>
</gene>
<accession>A0A0N5D652</accession>